<keyword evidence="2" id="KW-0614">Plasmid</keyword>
<feature type="transmembrane region" description="Helical" evidence="1">
    <location>
        <begin position="685"/>
        <end position="704"/>
    </location>
</feature>
<feature type="transmembrane region" description="Helical" evidence="1">
    <location>
        <begin position="613"/>
        <end position="637"/>
    </location>
</feature>
<evidence type="ECO:0008006" key="4">
    <source>
        <dbReference type="Google" id="ProtNLM"/>
    </source>
</evidence>
<keyword evidence="1" id="KW-0472">Membrane</keyword>
<evidence type="ECO:0000313" key="2">
    <source>
        <dbReference type="EMBL" id="BAB62446.1"/>
    </source>
</evidence>
<dbReference type="KEGG" id="cpe:PCP08"/>
<reference evidence="2 3" key="1">
    <citation type="journal article" date="2002" name="Proc. Natl. Acad. Sci. U.S.A.">
        <title>Complete genome sequence of Clostridium perfringens, an anaerobic flesh-eater.</title>
        <authorList>
            <person name="Shimizu T."/>
            <person name="Ohtani K."/>
            <person name="Hirakawa H."/>
            <person name="Ohshima K."/>
            <person name="Yamashita A."/>
            <person name="Shiba T."/>
            <person name="Ogasawara N."/>
            <person name="Hattori M."/>
            <person name="Kuhara S."/>
            <person name="Hayashi H."/>
        </authorList>
    </citation>
    <scope>NUCLEOTIDE SEQUENCE [LARGE SCALE GENOMIC DNA]</scope>
    <source>
        <strain evidence="3">13 / Type A</strain>
        <plasmid evidence="2 3">pCP13</plasmid>
    </source>
</reference>
<feature type="transmembrane region" description="Helical" evidence="1">
    <location>
        <begin position="204"/>
        <end position="225"/>
    </location>
</feature>
<keyword evidence="1" id="KW-0812">Transmembrane</keyword>
<dbReference type="GeneID" id="93000446"/>
<dbReference type="InterPro" id="IPR016976">
    <property type="entry name" value="UCP031601"/>
</dbReference>
<name>Q93MD9_CLOPE</name>
<organism evidence="2 3">
    <name type="scientific">Clostridium perfringens (strain 13 / Type A)</name>
    <dbReference type="NCBI Taxonomy" id="195102"/>
    <lineage>
        <taxon>Bacteria</taxon>
        <taxon>Bacillati</taxon>
        <taxon>Bacillota</taxon>
        <taxon>Clostridia</taxon>
        <taxon>Eubacteriales</taxon>
        <taxon>Clostridiaceae</taxon>
        <taxon>Clostridium</taxon>
    </lineage>
</organism>
<feature type="transmembrane region" description="Helical" evidence="1">
    <location>
        <begin position="246"/>
        <end position="267"/>
    </location>
</feature>
<dbReference type="EMBL" id="AP003515">
    <property type="protein sequence ID" value="BAB62446.1"/>
    <property type="molecule type" value="Genomic_DNA"/>
</dbReference>
<dbReference type="PIRSF" id="PIRSF031601">
    <property type="entry name" value="UCP031601"/>
    <property type="match status" value="1"/>
</dbReference>
<protein>
    <recommendedName>
        <fullName evidence="4">DUF1430 domain-containing protein</fullName>
    </recommendedName>
</protein>
<sequence length="720" mass="84064">MKKKVALIILFIIITILSFEGVYSVRNHTEFMKLKNLQGNLENFEVTISIPDRENYNTAYESIIKSLDEYNGNIFFSEVDINEDVRKYINYGYFSNKETENHIPIVSGRFFHEKDNIDSYLSTIDSEDTQQIGVINDFNGKNIHEIRTIKSKLDINTFENLFIVQIENEQILDKLIEDLKSESIIVQKRVMGDSSQYNTETLKIILVVCFIGLIFMIFYQVLGSYKKIGIQKLLGHSTFVMLKERLLEVLRIEVIVMLVVTVLLVFFNFKTFNSLFWKFMLELICIYSIMIIFTIVSVIIPYIYVSKITLSNIIKNKRPVKSIIILNSIVKVILASIILIFFSNALDDLSSIGKGYEKNYKVWEETKQYYILPELGFNDESIQSFSIEEMEKERAVYLYFNKQGAILADFNRYEPTSMEEAKQMLPEEYMRETIIVNPNYLLKHKVYDVDGNIINISEDEKDRILLVPEKYRNFEKEILEYYGYNSQEPCSSTTCSHKTADGKLNLVEQKQKIIWMKSNQKYFSYLLDVNPEEGNYVTDPIVSVLTESNDKLVSYYKIIGYNNSPFKIRANSEEEVINGLEKYYDMSVYLIDPYNLYDNVASTIINIKAKVKVIIFAIVILLAVISIIILQNTSLYFNQNKNKIIVKKLHGYRLIYRYMNYFIMVLITWTCPLAIASLITKDINIIYFTLILVVIELVFIIFNINSLEKKNLIKVIKGEY</sequence>
<gene>
    <name evidence="2" type="ordered locus">PCP08</name>
</gene>
<evidence type="ECO:0000256" key="1">
    <source>
        <dbReference type="SAM" id="Phobius"/>
    </source>
</evidence>
<evidence type="ECO:0000313" key="3">
    <source>
        <dbReference type="Proteomes" id="UP000000818"/>
    </source>
</evidence>
<geneLocation type="plasmid" evidence="2 3">
    <name>pCP13</name>
</geneLocation>
<keyword evidence="1" id="KW-1133">Transmembrane helix</keyword>
<dbReference type="Proteomes" id="UP000000818">
    <property type="component" value="Plasmid pCP13"/>
</dbReference>
<proteinExistence type="predicted"/>
<accession>Q93MD9</accession>
<dbReference type="AlphaFoldDB" id="Q93MD9"/>
<dbReference type="Pfam" id="PF07242">
    <property type="entry name" value="DUF1430"/>
    <property type="match status" value="1"/>
</dbReference>
<feature type="transmembrane region" description="Helical" evidence="1">
    <location>
        <begin position="658"/>
        <end position="679"/>
    </location>
</feature>
<dbReference type="NCBIfam" id="TIGR01654">
    <property type="entry name" value="bact_immun_7tm"/>
    <property type="match status" value="1"/>
</dbReference>
<dbReference type="RefSeq" id="WP_003449849.1">
    <property type="nucleotide sequence ID" value="NC_003042.1"/>
</dbReference>
<feature type="transmembrane region" description="Helical" evidence="1">
    <location>
        <begin position="279"/>
        <end position="304"/>
    </location>
</feature>
<dbReference type="InterPro" id="IPR006541">
    <property type="entry name" value="Bacteriocin_ass"/>
</dbReference>
<feature type="transmembrane region" description="Helical" evidence="1">
    <location>
        <begin position="324"/>
        <end position="342"/>
    </location>
</feature>
<dbReference type="HOGENOM" id="CLU_377525_0_0_9"/>